<accession>T1H4G3</accession>
<protein>
    <submittedName>
        <fullName evidence="1">Uncharacterized protein</fullName>
    </submittedName>
</protein>
<reference evidence="2" key="1">
    <citation type="submission" date="2013-02" db="EMBL/GenBank/DDBJ databases">
        <authorList>
            <person name="Hughes D."/>
        </authorList>
    </citation>
    <scope>NUCLEOTIDE SEQUENCE</scope>
    <source>
        <strain>Durham</strain>
        <strain evidence="2">NC isolate 2 -- Noor lab</strain>
    </source>
</reference>
<sequence>MIGQLQINDYEGSPRRIGFVKGNSTNSTPALYPTRLPGFPQRVSPSSKTATANNFLQQQNQQQQLQPQKDKNLLDLDIDIETNKPKTPTFDYLYEFSETRKVLEEFFKPPGCETEDRDKNVKLTESIENEDYETKKDCRAESTAYIGQRLARSPVEDCERVMVHRSPRKI</sequence>
<name>T1H4G3_MEGSC</name>
<dbReference type="EMBL" id="CAQQ02379800">
    <property type="status" value="NOT_ANNOTATED_CDS"/>
    <property type="molecule type" value="Genomic_DNA"/>
</dbReference>
<organism evidence="1 2">
    <name type="scientific">Megaselia scalaris</name>
    <name type="common">Humpbacked fly</name>
    <name type="synonym">Phora scalaris</name>
    <dbReference type="NCBI Taxonomy" id="36166"/>
    <lineage>
        <taxon>Eukaryota</taxon>
        <taxon>Metazoa</taxon>
        <taxon>Ecdysozoa</taxon>
        <taxon>Arthropoda</taxon>
        <taxon>Hexapoda</taxon>
        <taxon>Insecta</taxon>
        <taxon>Pterygota</taxon>
        <taxon>Neoptera</taxon>
        <taxon>Endopterygota</taxon>
        <taxon>Diptera</taxon>
        <taxon>Brachycera</taxon>
        <taxon>Muscomorpha</taxon>
        <taxon>Platypezoidea</taxon>
        <taxon>Phoridae</taxon>
        <taxon>Megaseliini</taxon>
        <taxon>Megaselia</taxon>
    </lineage>
</organism>
<dbReference type="HOGENOM" id="CLU_1572420_0_0_1"/>
<dbReference type="AlphaFoldDB" id="T1H4G3"/>
<keyword evidence="2" id="KW-1185">Reference proteome</keyword>
<dbReference type="EnsemblMetazoa" id="MESCA011172-RA">
    <property type="protein sequence ID" value="MESCA011172-PA"/>
    <property type="gene ID" value="MESCA011172"/>
</dbReference>
<evidence type="ECO:0000313" key="2">
    <source>
        <dbReference type="Proteomes" id="UP000015102"/>
    </source>
</evidence>
<dbReference type="STRING" id="36166.T1H4G3"/>
<reference evidence="1" key="2">
    <citation type="submission" date="2015-06" db="UniProtKB">
        <authorList>
            <consortium name="EnsemblMetazoa"/>
        </authorList>
    </citation>
    <scope>IDENTIFICATION</scope>
</reference>
<evidence type="ECO:0000313" key="1">
    <source>
        <dbReference type="EnsemblMetazoa" id="MESCA011172-PA"/>
    </source>
</evidence>
<proteinExistence type="predicted"/>
<dbReference type="Proteomes" id="UP000015102">
    <property type="component" value="Unassembled WGS sequence"/>
</dbReference>